<organism evidence="1 2">
    <name type="scientific">Vespula vulgaris</name>
    <name type="common">Yellow jacket</name>
    <name type="synonym">Wasp</name>
    <dbReference type="NCBI Taxonomy" id="7454"/>
    <lineage>
        <taxon>Eukaryota</taxon>
        <taxon>Metazoa</taxon>
        <taxon>Ecdysozoa</taxon>
        <taxon>Arthropoda</taxon>
        <taxon>Hexapoda</taxon>
        <taxon>Insecta</taxon>
        <taxon>Pterygota</taxon>
        <taxon>Neoptera</taxon>
        <taxon>Endopterygota</taxon>
        <taxon>Hymenoptera</taxon>
        <taxon>Apocrita</taxon>
        <taxon>Aculeata</taxon>
        <taxon>Vespoidea</taxon>
        <taxon>Vespidae</taxon>
        <taxon>Vespinae</taxon>
        <taxon>Vespula</taxon>
    </lineage>
</organism>
<name>A0A834JGM1_VESVU</name>
<reference evidence="1" key="1">
    <citation type="journal article" date="2020" name="G3 (Bethesda)">
        <title>High-Quality Assemblies for Three Invasive Social Wasps from the &lt;i&gt;Vespula&lt;/i&gt; Genus.</title>
        <authorList>
            <person name="Harrop T.W.R."/>
            <person name="Guhlin J."/>
            <person name="McLaughlin G.M."/>
            <person name="Permina E."/>
            <person name="Stockwell P."/>
            <person name="Gilligan J."/>
            <person name="Le Lec M.F."/>
            <person name="Gruber M.A.M."/>
            <person name="Quinn O."/>
            <person name="Lovegrove M."/>
            <person name="Duncan E.J."/>
            <person name="Remnant E.J."/>
            <person name="Van Eeckhoven J."/>
            <person name="Graham B."/>
            <person name="Knapp R.A."/>
            <person name="Langford K.W."/>
            <person name="Kronenberg Z."/>
            <person name="Press M.O."/>
            <person name="Eacker S.M."/>
            <person name="Wilson-Rankin E.E."/>
            <person name="Purcell J."/>
            <person name="Lester P.J."/>
            <person name="Dearden P.K."/>
        </authorList>
    </citation>
    <scope>NUCLEOTIDE SEQUENCE</scope>
    <source>
        <strain evidence="1">Marl-1</strain>
    </source>
</reference>
<dbReference type="Proteomes" id="UP000614350">
    <property type="component" value="Unassembled WGS sequence"/>
</dbReference>
<evidence type="ECO:0000313" key="2">
    <source>
        <dbReference type="Proteomes" id="UP000614350"/>
    </source>
</evidence>
<dbReference type="AlphaFoldDB" id="A0A834JGM1"/>
<dbReference type="EMBL" id="JACSEA010000012">
    <property type="protein sequence ID" value="KAF7387969.1"/>
    <property type="molecule type" value="Genomic_DNA"/>
</dbReference>
<gene>
    <name evidence="1" type="ORF">HZH66_010736</name>
</gene>
<keyword evidence="2" id="KW-1185">Reference proteome</keyword>
<sequence>MFFTDNIEVPLYVSLKLLSYADKNIARYTHFTSVLFNNPSLKDVYVSTLYSQFWYLIVIRYGDGGREWFRVG</sequence>
<evidence type="ECO:0000313" key="1">
    <source>
        <dbReference type="EMBL" id="KAF7387969.1"/>
    </source>
</evidence>
<comment type="caution">
    <text evidence="1">The sequence shown here is derived from an EMBL/GenBank/DDBJ whole genome shotgun (WGS) entry which is preliminary data.</text>
</comment>
<protein>
    <submittedName>
        <fullName evidence="1">Uncharacterized protein</fullName>
    </submittedName>
</protein>
<accession>A0A834JGM1</accession>
<proteinExistence type="predicted"/>